<evidence type="ECO:0000256" key="4">
    <source>
        <dbReference type="ARBA" id="ARBA00022692"/>
    </source>
</evidence>
<feature type="transmembrane region" description="Helical" evidence="7">
    <location>
        <begin position="393"/>
        <end position="413"/>
    </location>
</feature>
<dbReference type="PROSITE" id="PS50850">
    <property type="entry name" value="MFS"/>
    <property type="match status" value="1"/>
</dbReference>
<evidence type="ECO:0000313" key="10">
    <source>
        <dbReference type="Proteomes" id="UP000598217"/>
    </source>
</evidence>
<comment type="subcellular location">
    <subcellularLocation>
        <location evidence="1">Cell membrane</location>
        <topology evidence="1">Multi-pass membrane protein</topology>
    </subcellularLocation>
</comment>
<feature type="transmembrane region" description="Helical" evidence="7">
    <location>
        <begin position="54"/>
        <end position="74"/>
    </location>
</feature>
<evidence type="ECO:0000259" key="8">
    <source>
        <dbReference type="PROSITE" id="PS50850"/>
    </source>
</evidence>
<feature type="transmembrane region" description="Helical" evidence="7">
    <location>
        <begin position="95"/>
        <end position="122"/>
    </location>
</feature>
<feature type="domain" description="Major facilitator superfamily (MFS) profile" evidence="8">
    <location>
        <begin position="230"/>
        <end position="429"/>
    </location>
</feature>
<name>A0ABR9HHG2_9ACTN</name>
<keyword evidence="2" id="KW-0813">Transport</keyword>
<feature type="transmembrane region" description="Helical" evidence="7">
    <location>
        <begin position="320"/>
        <end position="343"/>
    </location>
</feature>
<keyword evidence="4 7" id="KW-0812">Transmembrane</keyword>
<evidence type="ECO:0000256" key="5">
    <source>
        <dbReference type="ARBA" id="ARBA00022989"/>
    </source>
</evidence>
<keyword evidence="3" id="KW-1003">Cell membrane</keyword>
<dbReference type="PANTHER" id="PTHR23513">
    <property type="entry name" value="INTEGRAL MEMBRANE EFFLUX PROTEIN-RELATED"/>
    <property type="match status" value="1"/>
</dbReference>
<evidence type="ECO:0000256" key="3">
    <source>
        <dbReference type="ARBA" id="ARBA00022475"/>
    </source>
</evidence>
<dbReference type="Proteomes" id="UP000598217">
    <property type="component" value="Unassembled WGS sequence"/>
</dbReference>
<comment type="caution">
    <text evidence="9">The sequence shown here is derived from an EMBL/GenBank/DDBJ whole genome shotgun (WGS) entry which is preliminary data.</text>
</comment>
<dbReference type="EMBL" id="JADBDY010000001">
    <property type="protein sequence ID" value="MBE1458417.1"/>
    <property type="molecule type" value="Genomic_DNA"/>
</dbReference>
<keyword evidence="10" id="KW-1185">Reference proteome</keyword>
<accession>A0ABR9HHG2</accession>
<organism evidence="9 10">
    <name type="scientific">Nocardiopsis terrae</name>
    <dbReference type="NCBI Taxonomy" id="372655"/>
    <lineage>
        <taxon>Bacteria</taxon>
        <taxon>Bacillati</taxon>
        <taxon>Actinomycetota</taxon>
        <taxon>Actinomycetes</taxon>
        <taxon>Streptosporangiales</taxon>
        <taxon>Nocardiopsidaceae</taxon>
        <taxon>Nocardiopsis</taxon>
    </lineage>
</organism>
<sequence>MAQKTPQPAAERPRRAPLGVEFRKLLGAVGLGNLGDGIAVVALPWYATTLTDDPFLVASVGAATRLPWLFALVAGVVGDRVDRRRLMVAGGGAKALLLVSLTAVVALEAGSIPLLIAVALAVGACEVFFDNTAQSVVPTVVPHSRLERANGYLQAVERVLNKFLGAPLAGALLAASTAWAFGAQAVLVLLAVVCLLSLRGNFHPAPAGGPRPSVRSMLREGMVWLWRHPVLRPLALVTGASNLASALMGSVLVLFAQDVLDVGPQGYGLLMTVTAAGAVLGALVVPSFSARIHPSTALTVILAVLGASALTVGLLHDVAVFAVCYLLTGFASTWWNITVLSLFQRLTPDRLRSRAFSAHRTLSWGMLSVGLALGGALAAALEGPLGREWALSAPFVGAGLIGLALAWAPALVLTAGAIDRALAEAPDPA</sequence>
<feature type="transmembrane region" description="Helical" evidence="7">
    <location>
        <begin position="267"/>
        <end position="285"/>
    </location>
</feature>
<dbReference type="PANTHER" id="PTHR23513:SF6">
    <property type="entry name" value="MAJOR FACILITATOR SUPERFAMILY ASSOCIATED DOMAIN-CONTAINING PROTEIN"/>
    <property type="match status" value="1"/>
</dbReference>
<dbReference type="SUPFAM" id="SSF103473">
    <property type="entry name" value="MFS general substrate transporter"/>
    <property type="match status" value="1"/>
</dbReference>
<reference evidence="9 10" key="1">
    <citation type="submission" date="2020-10" db="EMBL/GenBank/DDBJ databases">
        <title>Sequencing the genomes of 1000 actinobacteria strains.</title>
        <authorList>
            <person name="Klenk H.-P."/>
        </authorList>
    </citation>
    <scope>NUCLEOTIDE SEQUENCE [LARGE SCALE GENOMIC DNA]</scope>
    <source>
        <strain evidence="9 10">DSM 45157</strain>
    </source>
</reference>
<evidence type="ECO:0000256" key="7">
    <source>
        <dbReference type="SAM" id="Phobius"/>
    </source>
</evidence>
<gene>
    <name evidence="9" type="ORF">H4W79_002631</name>
</gene>
<evidence type="ECO:0000256" key="6">
    <source>
        <dbReference type="ARBA" id="ARBA00023136"/>
    </source>
</evidence>
<dbReference type="RefSeq" id="WP_191269783.1">
    <property type="nucleotide sequence ID" value="NZ_BMXJ01000003.1"/>
</dbReference>
<feature type="transmembrane region" description="Helical" evidence="7">
    <location>
        <begin position="234"/>
        <end position="255"/>
    </location>
</feature>
<feature type="transmembrane region" description="Helical" evidence="7">
    <location>
        <begin position="168"/>
        <end position="196"/>
    </location>
</feature>
<dbReference type="InterPro" id="IPR020846">
    <property type="entry name" value="MFS_dom"/>
</dbReference>
<dbReference type="InterPro" id="IPR036259">
    <property type="entry name" value="MFS_trans_sf"/>
</dbReference>
<feature type="transmembrane region" description="Helical" evidence="7">
    <location>
        <begin position="25"/>
        <end position="48"/>
    </location>
</feature>
<dbReference type="CDD" id="cd06173">
    <property type="entry name" value="MFS_MefA_like"/>
    <property type="match status" value="1"/>
</dbReference>
<feature type="transmembrane region" description="Helical" evidence="7">
    <location>
        <begin position="297"/>
        <end position="314"/>
    </location>
</feature>
<evidence type="ECO:0000256" key="1">
    <source>
        <dbReference type="ARBA" id="ARBA00004651"/>
    </source>
</evidence>
<dbReference type="InterPro" id="IPR010290">
    <property type="entry name" value="TM_effector"/>
</dbReference>
<proteinExistence type="predicted"/>
<evidence type="ECO:0000313" key="9">
    <source>
        <dbReference type="EMBL" id="MBE1458417.1"/>
    </source>
</evidence>
<keyword evidence="6 7" id="KW-0472">Membrane</keyword>
<protein>
    <submittedName>
        <fullName evidence="9">MFS family permease</fullName>
    </submittedName>
</protein>
<evidence type="ECO:0000256" key="2">
    <source>
        <dbReference type="ARBA" id="ARBA00022448"/>
    </source>
</evidence>
<keyword evidence="5 7" id="KW-1133">Transmembrane helix</keyword>
<feature type="transmembrane region" description="Helical" evidence="7">
    <location>
        <begin position="364"/>
        <end position="381"/>
    </location>
</feature>
<dbReference type="Gene3D" id="1.20.1250.20">
    <property type="entry name" value="MFS general substrate transporter like domains"/>
    <property type="match status" value="1"/>
</dbReference>
<dbReference type="Pfam" id="PF05977">
    <property type="entry name" value="MFS_3"/>
    <property type="match status" value="1"/>
</dbReference>